<dbReference type="EMBL" id="QWEY01000016">
    <property type="protein sequence ID" value="RGP35443.1"/>
    <property type="molecule type" value="Genomic_DNA"/>
</dbReference>
<evidence type="ECO:0000313" key="4">
    <source>
        <dbReference type="EMBL" id="RGP35443.1"/>
    </source>
</evidence>
<comment type="caution">
    <text evidence="4">The sequence shown here is derived from an EMBL/GenBank/DDBJ whole genome shotgun (WGS) entry which is preliminary data.</text>
</comment>
<dbReference type="OrthoDB" id="7488837at2"/>
<sequence>MPTDNSRPDRFVLIETIRKASTALGLKAPVIGTLDALLSCLPPKRNHDFVFASNATLAFKRNGISDRTIRRHIAQLAEAGLLTRSDSPNRKRFTKNDMSTGKVLRFGFDLTPLFESFEDICAMADTCTKQASHIAYLRTKLRCAIVLSQNLGVSGADVENAQRALRRKLTASTLQSLLDTLITVEEHKATEASGITLETNKMTVTDGQNDRHHHSSKKELLDSDIADKAKPRHSRSQPVTIGALVDACEEAATYLQHPPERASDVISHARSLAPMMGIDSTTYRAAENRLGELETAITIWGILQLHKKIRQIGAYFRAITLGERSASFDPWAMINRLIRQKALKIC</sequence>
<dbReference type="Pfam" id="PF11800">
    <property type="entry name" value="RP-C_C"/>
    <property type="match status" value="1"/>
</dbReference>
<name>A0A411YXH7_9RHOB</name>
<keyword evidence="5" id="KW-1185">Reference proteome</keyword>
<dbReference type="InterPro" id="IPR005090">
    <property type="entry name" value="RepC_N"/>
</dbReference>
<proteinExistence type="predicted"/>
<evidence type="ECO:0000259" key="3">
    <source>
        <dbReference type="Pfam" id="PF11800"/>
    </source>
</evidence>
<dbReference type="InterPro" id="IPR047611">
    <property type="entry name" value="RepABC_RepC"/>
</dbReference>
<reference evidence="4 5" key="1">
    <citation type="submission" date="2018-08" db="EMBL/GenBank/DDBJ databases">
        <title>Flavobacterium tibetense sp. nov., isolated from a wetland YonghuCo on Tibetan Plateau.</title>
        <authorList>
            <person name="Phurbu D."/>
            <person name="Lu H."/>
            <person name="Xing P."/>
        </authorList>
    </citation>
    <scope>NUCLEOTIDE SEQUENCE [LARGE SCALE GENOMIC DNA]</scope>
    <source>
        <strain evidence="4 5">DJC</strain>
    </source>
</reference>
<organism evidence="4 5">
    <name type="scientific">Pseudotabrizicola alkalilacus</name>
    <dbReference type="NCBI Taxonomy" id="2305252"/>
    <lineage>
        <taxon>Bacteria</taxon>
        <taxon>Pseudomonadati</taxon>
        <taxon>Pseudomonadota</taxon>
        <taxon>Alphaproteobacteria</taxon>
        <taxon>Rhodobacterales</taxon>
        <taxon>Paracoccaceae</taxon>
        <taxon>Pseudotabrizicola</taxon>
    </lineage>
</organism>
<dbReference type="NCBIfam" id="NF040974">
    <property type="entry name" value="RepABC_RepC"/>
    <property type="match status" value="1"/>
</dbReference>
<evidence type="ECO:0000256" key="1">
    <source>
        <dbReference type="SAM" id="MobiDB-lite"/>
    </source>
</evidence>
<evidence type="ECO:0000259" key="2">
    <source>
        <dbReference type="Pfam" id="PF03428"/>
    </source>
</evidence>
<evidence type="ECO:0000313" key="5">
    <source>
        <dbReference type="Proteomes" id="UP000284547"/>
    </source>
</evidence>
<protein>
    <submittedName>
        <fullName evidence="4">Replication protein C</fullName>
    </submittedName>
</protein>
<dbReference type="InterPro" id="IPR021760">
    <property type="entry name" value="RepC_C"/>
</dbReference>
<feature type="domain" description="Plasmid replication protein C N-terminal" evidence="2">
    <location>
        <begin position="8"/>
        <end position="143"/>
    </location>
</feature>
<dbReference type="AlphaFoldDB" id="A0A411YXH7"/>
<feature type="compositionally biased region" description="Basic and acidic residues" evidence="1">
    <location>
        <begin position="217"/>
        <end position="229"/>
    </location>
</feature>
<feature type="region of interest" description="Disordered" evidence="1">
    <location>
        <begin position="205"/>
        <end position="233"/>
    </location>
</feature>
<feature type="domain" description="Plasmid replication protein C C-terminal" evidence="3">
    <location>
        <begin position="241"/>
        <end position="338"/>
    </location>
</feature>
<dbReference type="Proteomes" id="UP000284547">
    <property type="component" value="Unassembled WGS sequence"/>
</dbReference>
<gene>
    <name evidence="4" type="ORF">D1012_20320</name>
</gene>
<dbReference type="Pfam" id="PF03428">
    <property type="entry name" value="RP-C"/>
    <property type="match status" value="1"/>
</dbReference>
<accession>A0A411YXH7</accession>